<evidence type="ECO:0000259" key="10">
    <source>
        <dbReference type="PROSITE" id="PS50928"/>
    </source>
</evidence>
<keyword evidence="5 9" id="KW-0812">Transmembrane</keyword>
<dbReference type="PROSITE" id="PS50928">
    <property type="entry name" value="ABC_TM1"/>
    <property type="match status" value="1"/>
</dbReference>
<dbReference type="EMBL" id="JBHUIR010000031">
    <property type="protein sequence ID" value="MFD2259969.1"/>
    <property type="molecule type" value="Genomic_DNA"/>
</dbReference>
<keyword evidence="6" id="KW-0029">Amino-acid transport</keyword>
<keyword evidence="12" id="KW-1185">Reference proteome</keyword>
<dbReference type="SUPFAM" id="SSF161098">
    <property type="entry name" value="MetI-like"/>
    <property type="match status" value="1"/>
</dbReference>
<feature type="domain" description="ABC transmembrane type-1" evidence="10">
    <location>
        <begin position="19"/>
        <end position="207"/>
    </location>
</feature>
<keyword evidence="4" id="KW-1003">Cell membrane</keyword>
<accession>A0ABW5DGA3</accession>
<evidence type="ECO:0000313" key="12">
    <source>
        <dbReference type="Proteomes" id="UP001597373"/>
    </source>
</evidence>
<dbReference type="InterPro" id="IPR035906">
    <property type="entry name" value="MetI-like_sf"/>
</dbReference>
<dbReference type="PANTHER" id="PTHR30614">
    <property type="entry name" value="MEMBRANE COMPONENT OF AMINO ACID ABC TRANSPORTER"/>
    <property type="match status" value="1"/>
</dbReference>
<dbReference type="NCBIfam" id="TIGR03003">
    <property type="entry name" value="ectoine_ehuD"/>
    <property type="match status" value="1"/>
</dbReference>
<evidence type="ECO:0000256" key="8">
    <source>
        <dbReference type="ARBA" id="ARBA00023136"/>
    </source>
</evidence>
<evidence type="ECO:0000256" key="7">
    <source>
        <dbReference type="ARBA" id="ARBA00022989"/>
    </source>
</evidence>
<evidence type="ECO:0000256" key="5">
    <source>
        <dbReference type="ARBA" id="ARBA00022692"/>
    </source>
</evidence>
<feature type="transmembrane region" description="Helical" evidence="9">
    <location>
        <begin position="20"/>
        <end position="42"/>
    </location>
</feature>
<dbReference type="RefSeq" id="WP_345099513.1">
    <property type="nucleotide sequence ID" value="NZ_BAABGS010000064.1"/>
</dbReference>
<reference evidence="12" key="1">
    <citation type="journal article" date="2019" name="Int. J. Syst. Evol. Microbiol.">
        <title>The Global Catalogue of Microorganisms (GCM) 10K type strain sequencing project: providing services to taxonomists for standard genome sequencing and annotation.</title>
        <authorList>
            <consortium name="The Broad Institute Genomics Platform"/>
            <consortium name="The Broad Institute Genome Sequencing Center for Infectious Disease"/>
            <person name="Wu L."/>
            <person name="Ma J."/>
        </authorList>
    </citation>
    <scope>NUCLEOTIDE SEQUENCE [LARGE SCALE GENOMIC DNA]</scope>
    <source>
        <strain evidence="12">KCTC 23707</strain>
    </source>
</reference>
<dbReference type="InterPro" id="IPR014341">
    <property type="entry name" value="Ectoine_EhuD"/>
</dbReference>
<dbReference type="InterPro" id="IPR043429">
    <property type="entry name" value="ArtM/GltK/GlnP/TcyL/YhdX-like"/>
</dbReference>
<dbReference type="CDD" id="cd06261">
    <property type="entry name" value="TM_PBP2"/>
    <property type="match status" value="1"/>
</dbReference>
<keyword evidence="3 9" id="KW-0813">Transport</keyword>
<comment type="caution">
    <text evidence="11">The sequence shown here is derived from an EMBL/GenBank/DDBJ whole genome shotgun (WGS) entry which is preliminary data.</text>
</comment>
<dbReference type="PANTHER" id="PTHR30614:SF0">
    <property type="entry name" value="L-CYSTINE TRANSPORT SYSTEM PERMEASE PROTEIN TCYL"/>
    <property type="match status" value="1"/>
</dbReference>
<dbReference type="Pfam" id="PF00528">
    <property type="entry name" value="BPD_transp_1"/>
    <property type="match status" value="1"/>
</dbReference>
<dbReference type="InterPro" id="IPR000515">
    <property type="entry name" value="MetI-like"/>
</dbReference>
<gene>
    <name evidence="11" type="primary">ehuD</name>
    <name evidence="11" type="ORF">ACFSMZ_09350</name>
</gene>
<evidence type="ECO:0000256" key="6">
    <source>
        <dbReference type="ARBA" id="ARBA00022970"/>
    </source>
</evidence>
<feature type="transmembrane region" description="Helical" evidence="9">
    <location>
        <begin position="72"/>
        <end position="97"/>
    </location>
</feature>
<dbReference type="Proteomes" id="UP001597373">
    <property type="component" value="Unassembled WGS sequence"/>
</dbReference>
<evidence type="ECO:0000256" key="2">
    <source>
        <dbReference type="ARBA" id="ARBA00010072"/>
    </source>
</evidence>
<dbReference type="NCBIfam" id="TIGR01726">
    <property type="entry name" value="HEQRo_perm_3TM"/>
    <property type="match status" value="1"/>
</dbReference>
<organism evidence="11 12">
    <name type="scientific">Chelativorans composti</name>
    <dbReference type="NCBI Taxonomy" id="768533"/>
    <lineage>
        <taxon>Bacteria</taxon>
        <taxon>Pseudomonadati</taxon>
        <taxon>Pseudomonadota</taxon>
        <taxon>Alphaproteobacteria</taxon>
        <taxon>Hyphomicrobiales</taxon>
        <taxon>Phyllobacteriaceae</taxon>
        <taxon>Chelativorans</taxon>
    </lineage>
</organism>
<feature type="transmembrane region" description="Helical" evidence="9">
    <location>
        <begin position="189"/>
        <end position="210"/>
    </location>
</feature>
<keyword evidence="7 9" id="KW-1133">Transmembrane helix</keyword>
<sequence>MFWDWDYAFDVLPVLAKASIVTIQATLAGFILALVLGLVFAIMRMSRNRAVTGATTAVVEFIRSTPLLIQIFFIYFVLPEFGIVLDAFLAGTLALGIHYATYCSEVYRAGIEAIPRGQWEAATALNLSPATTFKDIIIPQAIPPVVPALGNYLVALFKETPLLSAIAVLELMQTAKILGSQNFRYIEPITLVGVFFLIFSLIASAAIRCAERRLSTIGKR</sequence>
<evidence type="ECO:0000313" key="11">
    <source>
        <dbReference type="EMBL" id="MFD2259969.1"/>
    </source>
</evidence>
<dbReference type="InterPro" id="IPR010065">
    <property type="entry name" value="AA_ABC_transptr_permease_3TM"/>
</dbReference>
<dbReference type="Gene3D" id="1.10.3720.10">
    <property type="entry name" value="MetI-like"/>
    <property type="match status" value="1"/>
</dbReference>
<evidence type="ECO:0000256" key="1">
    <source>
        <dbReference type="ARBA" id="ARBA00004429"/>
    </source>
</evidence>
<comment type="similarity">
    <text evidence="2">Belongs to the binding-protein-dependent transport system permease family. HisMQ subfamily.</text>
</comment>
<keyword evidence="8 9" id="KW-0472">Membrane</keyword>
<name>A0ABW5DGA3_9HYPH</name>
<evidence type="ECO:0000256" key="4">
    <source>
        <dbReference type="ARBA" id="ARBA00022475"/>
    </source>
</evidence>
<evidence type="ECO:0000256" key="9">
    <source>
        <dbReference type="RuleBase" id="RU363032"/>
    </source>
</evidence>
<protein>
    <submittedName>
        <fullName evidence="11">Ectoine/hydroxyectoine ABC transporter permease subunit EhuD</fullName>
    </submittedName>
</protein>
<comment type="subcellular location">
    <subcellularLocation>
        <location evidence="1">Cell inner membrane</location>
        <topology evidence="1">Multi-pass membrane protein</topology>
    </subcellularLocation>
    <subcellularLocation>
        <location evidence="9">Cell membrane</location>
        <topology evidence="9">Multi-pass membrane protein</topology>
    </subcellularLocation>
</comment>
<evidence type="ECO:0000256" key="3">
    <source>
        <dbReference type="ARBA" id="ARBA00022448"/>
    </source>
</evidence>
<proteinExistence type="inferred from homology"/>